<dbReference type="Proteomes" id="UP000254161">
    <property type="component" value="Unassembled WGS sequence"/>
</dbReference>
<name>A0A381EJI4_CAMUP</name>
<evidence type="ECO:0000313" key="2">
    <source>
        <dbReference type="Proteomes" id="UP000254161"/>
    </source>
</evidence>
<accession>A0A381EJI4</accession>
<dbReference type="EMBL" id="UFUZ01000001">
    <property type="protein sequence ID" value="SUX27083.1"/>
    <property type="molecule type" value="Genomic_DNA"/>
</dbReference>
<sequence>MMNKKEFLEYIIDNISYLSEAEKRLLCEFVTGLNESFIKALFERALGERVINLKSLNCLYNELLDEEALKLARNSKIAFKDINDRYKYDPLELLRSYYYEKLKNNSLKKGK</sequence>
<proteinExistence type="predicted"/>
<gene>
    <name evidence="1" type="ORF">NCTC12264_01327</name>
</gene>
<organism evidence="1 2">
    <name type="scientific">Campylobacter upsaliensis</name>
    <dbReference type="NCBI Taxonomy" id="28080"/>
    <lineage>
        <taxon>Bacteria</taxon>
        <taxon>Pseudomonadati</taxon>
        <taxon>Campylobacterota</taxon>
        <taxon>Epsilonproteobacteria</taxon>
        <taxon>Campylobacterales</taxon>
        <taxon>Campylobacteraceae</taxon>
        <taxon>Campylobacter</taxon>
    </lineage>
</organism>
<protein>
    <submittedName>
        <fullName evidence="1">Uncharacterized protein</fullName>
    </submittedName>
</protein>
<evidence type="ECO:0000313" key="1">
    <source>
        <dbReference type="EMBL" id="SUX27083.1"/>
    </source>
</evidence>
<reference evidence="1 2" key="1">
    <citation type="submission" date="2018-06" db="EMBL/GenBank/DDBJ databases">
        <authorList>
            <consortium name="Pathogen Informatics"/>
            <person name="Doyle S."/>
        </authorList>
    </citation>
    <scope>NUCLEOTIDE SEQUENCE [LARGE SCALE GENOMIC DNA]</scope>
    <source>
        <strain evidence="1 2">NCTC12264</strain>
    </source>
</reference>
<dbReference type="AlphaFoldDB" id="A0A381EJI4"/>